<evidence type="ECO:0000256" key="2">
    <source>
        <dbReference type="ARBA" id="ARBA00022801"/>
    </source>
</evidence>
<reference evidence="5" key="2">
    <citation type="submission" date="2023-06" db="EMBL/GenBank/DDBJ databases">
        <authorList>
            <consortium name="Lawrence Berkeley National Laboratory"/>
            <person name="Haridas S."/>
            <person name="Hensen N."/>
            <person name="Bonometti L."/>
            <person name="Westerberg I."/>
            <person name="Brannstrom I.O."/>
            <person name="Guillou S."/>
            <person name="Cros-Aarteil S."/>
            <person name="Calhoun S."/>
            <person name="Kuo A."/>
            <person name="Mondo S."/>
            <person name="Pangilinan J."/>
            <person name="Riley R."/>
            <person name="Labutti K."/>
            <person name="Andreopoulos B."/>
            <person name="Lipzen A."/>
            <person name="Chen C."/>
            <person name="Yanf M."/>
            <person name="Daum C."/>
            <person name="Ng V."/>
            <person name="Clum A."/>
            <person name="Steindorff A."/>
            <person name="Ohm R."/>
            <person name="Martin F."/>
            <person name="Silar P."/>
            <person name="Natvig D."/>
            <person name="Lalanne C."/>
            <person name="Gautier V."/>
            <person name="Ament-Velasquez S.L."/>
            <person name="Kruys A."/>
            <person name="Hutchinson M.I."/>
            <person name="Powell A.J."/>
            <person name="Barry K."/>
            <person name="Miller A.N."/>
            <person name="Grigoriev I.V."/>
            <person name="Debuchy R."/>
            <person name="Gladieux P."/>
            <person name="Thoren M.H."/>
            <person name="Johannesson H."/>
        </authorList>
    </citation>
    <scope>NUCLEOTIDE SEQUENCE</scope>
    <source>
        <strain evidence="5">CBS 955.72</strain>
    </source>
</reference>
<comment type="similarity">
    <text evidence="1 3">Belongs to the type-B carboxylesterase/lipase family.</text>
</comment>
<dbReference type="EC" id="3.1.1.-" evidence="3"/>
<evidence type="ECO:0000313" key="5">
    <source>
        <dbReference type="EMBL" id="KAK3339864.1"/>
    </source>
</evidence>
<dbReference type="GO" id="GO:0016787">
    <property type="term" value="F:hydrolase activity"/>
    <property type="evidence" value="ECO:0007669"/>
    <property type="project" value="UniProtKB-KW"/>
</dbReference>
<dbReference type="Gene3D" id="3.40.50.1820">
    <property type="entry name" value="alpha/beta hydrolase"/>
    <property type="match status" value="1"/>
</dbReference>
<evidence type="ECO:0000256" key="1">
    <source>
        <dbReference type="ARBA" id="ARBA00005964"/>
    </source>
</evidence>
<keyword evidence="2 3" id="KW-0378">Hydrolase</keyword>
<feature type="domain" description="Carboxylesterase type B" evidence="4">
    <location>
        <begin position="31"/>
        <end position="542"/>
    </location>
</feature>
<dbReference type="SUPFAM" id="SSF53474">
    <property type="entry name" value="alpha/beta-Hydrolases"/>
    <property type="match status" value="1"/>
</dbReference>
<accession>A0AAJ0H5B3</accession>
<evidence type="ECO:0000256" key="3">
    <source>
        <dbReference type="RuleBase" id="RU361235"/>
    </source>
</evidence>
<keyword evidence="3" id="KW-0732">Signal</keyword>
<feature type="chain" id="PRO_5042316351" description="Carboxylic ester hydrolase" evidence="3">
    <location>
        <begin position="26"/>
        <end position="551"/>
    </location>
</feature>
<protein>
    <recommendedName>
        <fullName evidence="3">Carboxylic ester hydrolase</fullName>
        <ecNumber evidence="3">3.1.1.-</ecNumber>
    </recommendedName>
</protein>
<sequence length="551" mass="59773">MTLPWLHPVHWLCGLALSAAQPALAVTLTASLDYGTFQGAYNVQYNISFWQKIPFAAPPLEAAGRFRAPQPPLPVVGVYNSTQPFSACPSRDTGSEDCLYLGLYSRPWTAGEPLKPVVVNFYGGGFVYGGASMAMPPSGFPVLNVSGSTDILFVHPNYRINVFGFLSGREVAADPHSDLNAGLLDQEAALKWVQRHIANFGGDPYSVSIWGQSAGAGSVIAQVIGRKHDPPLFKQALASSPYWPKTYTHDSLEAQALYNTMVNLTGCAATATRSSLQCLKTANLSVLQAANTAVVSSHLYTTSQYTWAPVIDGVFLAKPLSAVTPADINADLVWGMHNTREGDYFMPASLKDTSSTNSSRSSSSEASFNLWLRGYLPTFSDDDIRALERIYPTRGSAERLSWSDDDTFTRAGLVYRDSVLACPAFWLAELAAADSEGRSNNVKGDSGGGWVGEYSIPPANHASDTAWWYLPNQVQQSDLLHYHGFTGAFASFFQTGDPNALKLTNSSVPEVPAFASRRQFVVTPGSFETAAYSALEERCRFWKGMGEKVPF</sequence>
<gene>
    <name evidence="5" type="ORF">B0T25DRAFT_560770</name>
</gene>
<proteinExistence type="inferred from homology"/>
<name>A0AAJ0H5B3_9PEZI</name>
<reference evidence="5" key="1">
    <citation type="journal article" date="2023" name="Mol. Phylogenet. Evol.">
        <title>Genome-scale phylogeny and comparative genomics of the fungal order Sordariales.</title>
        <authorList>
            <person name="Hensen N."/>
            <person name="Bonometti L."/>
            <person name="Westerberg I."/>
            <person name="Brannstrom I.O."/>
            <person name="Guillou S."/>
            <person name="Cros-Aarteil S."/>
            <person name="Calhoun S."/>
            <person name="Haridas S."/>
            <person name="Kuo A."/>
            <person name="Mondo S."/>
            <person name="Pangilinan J."/>
            <person name="Riley R."/>
            <person name="LaButti K."/>
            <person name="Andreopoulos B."/>
            <person name="Lipzen A."/>
            <person name="Chen C."/>
            <person name="Yan M."/>
            <person name="Daum C."/>
            <person name="Ng V."/>
            <person name="Clum A."/>
            <person name="Steindorff A."/>
            <person name="Ohm R.A."/>
            <person name="Martin F."/>
            <person name="Silar P."/>
            <person name="Natvig D.O."/>
            <person name="Lalanne C."/>
            <person name="Gautier V."/>
            <person name="Ament-Velasquez S.L."/>
            <person name="Kruys A."/>
            <person name="Hutchinson M.I."/>
            <person name="Powell A.J."/>
            <person name="Barry K."/>
            <person name="Miller A.N."/>
            <person name="Grigoriev I.V."/>
            <person name="Debuchy R."/>
            <person name="Gladieux P."/>
            <person name="Hiltunen Thoren M."/>
            <person name="Johannesson H."/>
        </authorList>
    </citation>
    <scope>NUCLEOTIDE SEQUENCE</scope>
    <source>
        <strain evidence="5">CBS 955.72</strain>
    </source>
</reference>
<dbReference type="PROSITE" id="PS00122">
    <property type="entry name" value="CARBOXYLESTERASE_B_1"/>
    <property type="match status" value="1"/>
</dbReference>
<evidence type="ECO:0000259" key="4">
    <source>
        <dbReference type="Pfam" id="PF00135"/>
    </source>
</evidence>
<dbReference type="InterPro" id="IPR050309">
    <property type="entry name" value="Type-B_Carboxylest/Lipase"/>
</dbReference>
<feature type="signal peptide" evidence="3">
    <location>
        <begin position="1"/>
        <end position="25"/>
    </location>
</feature>
<dbReference type="InterPro" id="IPR029058">
    <property type="entry name" value="AB_hydrolase_fold"/>
</dbReference>
<dbReference type="InterPro" id="IPR019826">
    <property type="entry name" value="Carboxylesterase_B_AS"/>
</dbReference>
<comment type="caution">
    <text evidence="5">The sequence shown here is derived from an EMBL/GenBank/DDBJ whole genome shotgun (WGS) entry which is preliminary data.</text>
</comment>
<dbReference type="EMBL" id="JAUIQD010000009">
    <property type="protein sequence ID" value="KAK3339864.1"/>
    <property type="molecule type" value="Genomic_DNA"/>
</dbReference>
<evidence type="ECO:0000313" key="6">
    <source>
        <dbReference type="Proteomes" id="UP001275084"/>
    </source>
</evidence>
<organism evidence="5 6">
    <name type="scientific">Lasiosphaeria hispida</name>
    <dbReference type="NCBI Taxonomy" id="260671"/>
    <lineage>
        <taxon>Eukaryota</taxon>
        <taxon>Fungi</taxon>
        <taxon>Dikarya</taxon>
        <taxon>Ascomycota</taxon>
        <taxon>Pezizomycotina</taxon>
        <taxon>Sordariomycetes</taxon>
        <taxon>Sordariomycetidae</taxon>
        <taxon>Sordariales</taxon>
        <taxon>Lasiosphaeriaceae</taxon>
        <taxon>Lasiosphaeria</taxon>
    </lineage>
</organism>
<dbReference type="PANTHER" id="PTHR11559">
    <property type="entry name" value="CARBOXYLESTERASE"/>
    <property type="match status" value="1"/>
</dbReference>
<dbReference type="InterPro" id="IPR002018">
    <property type="entry name" value="CarbesteraseB"/>
</dbReference>
<keyword evidence="6" id="KW-1185">Reference proteome</keyword>
<dbReference type="AlphaFoldDB" id="A0AAJ0H5B3"/>
<dbReference type="Proteomes" id="UP001275084">
    <property type="component" value="Unassembled WGS sequence"/>
</dbReference>
<dbReference type="Pfam" id="PF00135">
    <property type="entry name" value="COesterase"/>
    <property type="match status" value="1"/>
</dbReference>